<reference evidence="3 4" key="1">
    <citation type="submission" date="2019-03" db="EMBL/GenBank/DDBJ databases">
        <title>Ramlibacter rhizophilus CCTCC AB2015357, whole genome shotgun sequence.</title>
        <authorList>
            <person name="Zhang X."/>
            <person name="Feng G."/>
            <person name="Zhu H."/>
        </authorList>
    </citation>
    <scope>NUCLEOTIDE SEQUENCE [LARGE SCALE GENOMIC DNA]</scope>
    <source>
        <strain evidence="3 4">CCTCC AB2015357</strain>
    </source>
</reference>
<dbReference type="EMBL" id="SMLL01000003">
    <property type="protein sequence ID" value="TFZ01164.1"/>
    <property type="molecule type" value="Genomic_DNA"/>
</dbReference>
<evidence type="ECO:0000313" key="3">
    <source>
        <dbReference type="EMBL" id="TFZ01164.1"/>
    </source>
</evidence>
<organism evidence="3 4">
    <name type="scientific">Ramlibacter rhizophilus</name>
    <dbReference type="NCBI Taxonomy" id="1781167"/>
    <lineage>
        <taxon>Bacteria</taxon>
        <taxon>Pseudomonadati</taxon>
        <taxon>Pseudomonadota</taxon>
        <taxon>Betaproteobacteria</taxon>
        <taxon>Burkholderiales</taxon>
        <taxon>Comamonadaceae</taxon>
        <taxon>Ramlibacter</taxon>
    </lineage>
</organism>
<keyword evidence="4" id="KW-1185">Reference proteome</keyword>
<feature type="compositionally biased region" description="Low complexity" evidence="1">
    <location>
        <begin position="21"/>
        <end position="31"/>
    </location>
</feature>
<proteinExistence type="predicted"/>
<dbReference type="Proteomes" id="UP000297564">
    <property type="component" value="Unassembled WGS sequence"/>
</dbReference>
<dbReference type="OrthoDB" id="5379975at2"/>
<feature type="domain" description="Serine aminopeptidase S33" evidence="2">
    <location>
        <begin position="165"/>
        <end position="252"/>
    </location>
</feature>
<dbReference type="SUPFAM" id="SSF53474">
    <property type="entry name" value="alpha/beta-Hydrolases"/>
    <property type="match status" value="2"/>
</dbReference>
<feature type="compositionally biased region" description="Basic residues" evidence="1">
    <location>
        <begin position="59"/>
        <end position="82"/>
    </location>
</feature>
<dbReference type="InterPro" id="IPR029058">
    <property type="entry name" value="AB_hydrolase_fold"/>
</dbReference>
<evidence type="ECO:0000259" key="2">
    <source>
        <dbReference type="Pfam" id="PF12146"/>
    </source>
</evidence>
<evidence type="ECO:0000313" key="4">
    <source>
        <dbReference type="Proteomes" id="UP000297564"/>
    </source>
</evidence>
<dbReference type="Pfam" id="PF12146">
    <property type="entry name" value="Hydrolase_4"/>
    <property type="match status" value="2"/>
</dbReference>
<dbReference type="PANTHER" id="PTHR42886">
    <property type="entry name" value="RE40534P-RELATED"/>
    <property type="match status" value="1"/>
</dbReference>
<dbReference type="InterPro" id="IPR022742">
    <property type="entry name" value="Hydrolase_4"/>
</dbReference>
<dbReference type="PANTHER" id="PTHR42886:SF29">
    <property type="entry name" value="PUMMELIG, ISOFORM A"/>
    <property type="match status" value="1"/>
</dbReference>
<name>A0A4Z0BRU2_9BURK</name>
<dbReference type="AlphaFoldDB" id="A0A4Z0BRU2"/>
<feature type="domain" description="Serine aminopeptidase S33" evidence="2">
    <location>
        <begin position="439"/>
        <end position="536"/>
    </location>
</feature>
<evidence type="ECO:0000256" key="1">
    <source>
        <dbReference type="SAM" id="MobiDB-lite"/>
    </source>
</evidence>
<comment type="caution">
    <text evidence="3">The sequence shown here is derived from an EMBL/GenBank/DDBJ whole genome shotgun (WGS) entry which is preliminary data.</text>
</comment>
<protein>
    <recommendedName>
        <fullName evidence="2">Serine aminopeptidase S33 domain-containing protein</fullName>
    </recommendedName>
</protein>
<accession>A0A4Z0BRU2</accession>
<feature type="region of interest" description="Disordered" evidence="1">
    <location>
        <begin position="681"/>
        <end position="705"/>
    </location>
</feature>
<dbReference type="Gene3D" id="3.40.50.1820">
    <property type="entry name" value="alpha/beta hydrolase"/>
    <property type="match status" value="2"/>
</dbReference>
<feature type="compositionally biased region" description="Basic residues" evidence="1">
    <location>
        <begin position="34"/>
        <end position="47"/>
    </location>
</feature>
<sequence>MDGPGCRRSRRGRDRSLPVSARARAPAGAAPRPRPARQPHHDHRWPRHAAPANTLPRTRPARRHPRLGSRRRPPAPRARRRAPREAAAAAGRSTPGRQRWRAQCAFTGVRGGPGMNMATPLRLAQGSDWCFGWWHAPEGPARALSVVLCPPIGYEAVFSYPTQVQLARHLAGLGLPVLRFDYHGTGDSAGEDTQPGRVDAWIDSVQRAVAEARRRSGHGAVALLGIRLGAALAVEAAARLGGVDSLLLWAPCPTGRSFLREMRAAGEVGEDGSLHAFGHHFSQETVRDLDALDARKPACRPAQRALVVMRDDMAVAGPLPGALRAAGVDVHEATLEGYAAMVSGEPGGGVLQASALDELAGWLLASPAALPAPSMPAGSPPCQAVARIDAVLERTVFVGPQQQLVGVLAEPAVPDEQRRRTGVILLNIGANYRIGPHRFYVKTARALAAAGWRTLRLDLAGIGDSPPQPGKPWASLYDRDATQDVRHAMDALAAQGCRDFVLMGACSGSYVAFQTAQADPRVGGLVLMNSRLLEWQPGQPGDRWQDSMQRHAKSTDYYLKAAFTREPWQRLLRGQINVRLIASRFADVARARLERLVAGPAKDTLLGRMQALCRRGCDVLMLVSDADDGRDYVEFHFGAAGRRMREQRNFEMRYVASADHTFSRPGNQAQVVPMLLARMEQRMQSPPGRARKGSPPAAEARAAPT</sequence>
<feature type="region of interest" description="Disordered" evidence="1">
    <location>
        <begin position="1"/>
        <end position="100"/>
    </location>
</feature>
<gene>
    <name evidence="3" type="ORF">EZ242_07175</name>
</gene>